<evidence type="ECO:0000313" key="5">
    <source>
        <dbReference type="Proteomes" id="UP000242427"/>
    </source>
</evidence>
<dbReference type="PANTHER" id="PTHR46470">
    <property type="entry name" value="N-ACYLNEURAMINATE-9-PHOSPHATASE"/>
    <property type="match status" value="1"/>
</dbReference>
<keyword evidence="5" id="KW-1185">Reference proteome</keyword>
<dbReference type="GO" id="GO:0016787">
    <property type="term" value="F:hydrolase activity"/>
    <property type="evidence" value="ECO:0007669"/>
    <property type="project" value="UniProtKB-KW"/>
</dbReference>
<dbReference type="NCBIfam" id="TIGR01549">
    <property type="entry name" value="HAD-SF-IA-v1"/>
    <property type="match status" value="1"/>
</dbReference>
<gene>
    <name evidence="4" type="ORF">B7P34_00720</name>
</gene>
<evidence type="ECO:0000313" key="4">
    <source>
        <dbReference type="EMBL" id="PSJ30570.1"/>
    </source>
</evidence>
<evidence type="ECO:0000256" key="3">
    <source>
        <dbReference type="ARBA" id="ARBA00022842"/>
    </source>
</evidence>
<dbReference type="EMBL" id="PXWG01000001">
    <property type="protein sequence ID" value="PSJ30570.1"/>
    <property type="molecule type" value="Genomic_DNA"/>
</dbReference>
<evidence type="ECO:0008006" key="6">
    <source>
        <dbReference type="Google" id="ProtNLM"/>
    </source>
</evidence>
<dbReference type="InterPro" id="IPR041492">
    <property type="entry name" value="HAD_2"/>
</dbReference>
<dbReference type="InterPro" id="IPR006439">
    <property type="entry name" value="HAD-SF_hydro_IA"/>
</dbReference>
<evidence type="ECO:0000256" key="1">
    <source>
        <dbReference type="ARBA" id="ARBA00001946"/>
    </source>
</evidence>
<dbReference type="NCBIfam" id="TIGR01509">
    <property type="entry name" value="HAD-SF-IA-v3"/>
    <property type="match status" value="1"/>
</dbReference>
<keyword evidence="2" id="KW-0378">Hydrolase</keyword>
<dbReference type="AlphaFoldDB" id="A0A9X7JVD1"/>
<dbReference type="Gene3D" id="1.10.150.520">
    <property type="match status" value="1"/>
</dbReference>
<organism evidence="4 5">
    <name type="scientific">Streptosporangium nondiastaticum</name>
    <dbReference type="NCBI Taxonomy" id="35764"/>
    <lineage>
        <taxon>Bacteria</taxon>
        <taxon>Bacillati</taxon>
        <taxon>Actinomycetota</taxon>
        <taxon>Actinomycetes</taxon>
        <taxon>Streptosporangiales</taxon>
        <taxon>Streptosporangiaceae</taxon>
        <taxon>Streptosporangium</taxon>
    </lineage>
</organism>
<dbReference type="PRINTS" id="PR00413">
    <property type="entry name" value="HADHALOGNASE"/>
</dbReference>
<dbReference type="InterPro" id="IPR023214">
    <property type="entry name" value="HAD_sf"/>
</dbReference>
<protein>
    <recommendedName>
        <fullName evidence="6">HAD family hydrolase</fullName>
    </recommendedName>
</protein>
<reference evidence="4 5" key="1">
    <citation type="submission" date="2018-03" db="EMBL/GenBank/DDBJ databases">
        <title>Chitinolytic properties of Streptosporangium nondiastaticum TBG75A20.</title>
        <authorList>
            <person name="Gayathri V."/>
            <person name="Shiburaj S."/>
        </authorList>
    </citation>
    <scope>NUCLEOTIDE SEQUENCE [LARGE SCALE GENOMIC DNA]</scope>
    <source>
        <strain evidence="4 5">TBG75A20</strain>
    </source>
</reference>
<comment type="caution">
    <text evidence="4">The sequence shown here is derived from an EMBL/GenBank/DDBJ whole genome shotgun (WGS) entry which is preliminary data.</text>
</comment>
<evidence type="ECO:0000256" key="2">
    <source>
        <dbReference type="ARBA" id="ARBA00022801"/>
    </source>
</evidence>
<dbReference type="Proteomes" id="UP000242427">
    <property type="component" value="Unassembled WGS sequence"/>
</dbReference>
<dbReference type="Gene3D" id="3.40.50.1000">
    <property type="entry name" value="HAD superfamily/HAD-like"/>
    <property type="match status" value="1"/>
</dbReference>
<keyword evidence="3" id="KW-0460">Magnesium</keyword>
<dbReference type="Pfam" id="PF13419">
    <property type="entry name" value="HAD_2"/>
    <property type="match status" value="1"/>
</dbReference>
<sequence length="224" mass="24816">MEAARVTMADFVGLFDLDDTLVRRRETFGRWAAEFADDHGVPLEWLLKTDLAYSSRRVEFFELAKAAFGLKPPVSELHAQYRRRMPELVEPDPQVCATLARLRAAGWRLGVVTNGMVDNQTNKLHRAGLYDLVDTVVISDAVEIRKPDARIFRHAITSLGAEPGPHVVMVGDSLESDIAGAQRAGLTTVWVSHGRPLPDVEARPHHIIQTVTEAAAVLMEMKTG</sequence>
<proteinExistence type="predicted"/>
<dbReference type="InterPro" id="IPR051400">
    <property type="entry name" value="HAD-like_hydrolase"/>
</dbReference>
<dbReference type="SUPFAM" id="SSF56784">
    <property type="entry name" value="HAD-like"/>
    <property type="match status" value="1"/>
</dbReference>
<dbReference type="SFLD" id="SFLDG01129">
    <property type="entry name" value="C1.5:_HAD__Beta-PGM__Phosphata"/>
    <property type="match status" value="1"/>
</dbReference>
<accession>A0A9X7JVD1</accession>
<comment type="cofactor">
    <cofactor evidence="1">
        <name>Mg(2+)</name>
        <dbReference type="ChEBI" id="CHEBI:18420"/>
    </cofactor>
</comment>
<dbReference type="GO" id="GO:0044281">
    <property type="term" value="P:small molecule metabolic process"/>
    <property type="evidence" value="ECO:0007669"/>
    <property type="project" value="UniProtKB-ARBA"/>
</dbReference>
<dbReference type="SFLD" id="SFLDS00003">
    <property type="entry name" value="Haloacid_Dehalogenase"/>
    <property type="match status" value="1"/>
</dbReference>
<name>A0A9X7JVD1_9ACTN</name>
<dbReference type="InterPro" id="IPR036412">
    <property type="entry name" value="HAD-like_sf"/>
</dbReference>